<evidence type="ECO:0000256" key="16">
    <source>
        <dbReference type="ARBA" id="ARBA00061206"/>
    </source>
</evidence>
<dbReference type="Pfam" id="PF00041">
    <property type="entry name" value="fn3"/>
    <property type="match status" value="2"/>
</dbReference>
<evidence type="ECO:0000256" key="13">
    <source>
        <dbReference type="ARBA" id="ARBA00023170"/>
    </source>
</evidence>
<evidence type="ECO:0000256" key="7">
    <source>
        <dbReference type="ARBA" id="ARBA00022737"/>
    </source>
</evidence>
<dbReference type="Ensembl" id="ENSGALT00010060056.1">
    <property type="protein sequence ID" value="ENSGALP00010036816.1"/>
    <property type="gene ID" value="ENSGALG00010024561.1"/>
</dbReference>
<feature type="domain" description="Fibronectin type-III" evidence="21">
    <location>
        <begin position="672"/>
        <end position="764"/>
    </location>
</feature>
<evidence type="ECO:0000256" key="15">
    <source>
        <dbReference type="ARBA" id="ARBA00023319"/>
    </source>
</evidence>
<feature type="region of interest" description="Disordered" evidence="17">
    <location>
        <begin position="1048"/>
        <end position="1076"/>
    </location>
</feature>
<proteinExistence type="inferred from homology"/>
<dbReference type="FunFam" id="2.60.40.10:FF:000043">
    <property type="entry name" value="roundabout homolog 2 isoform X2"/>
    <property type="match status" value="1"/>
</dbReference>
<dbReference type="SMART" id="SM00406">
    <property type="entry name" value="IGv"/>
    <property type="match status" value="4"/>
</dbReference>
<evidence type="ECO:0000256" key="9">
    <source>
        <dbReference type="ARBA" id="ARBA00022902"/>
    </source>
</evidence>
<dbReference type="SUPFAM" id="SSF48726">
    <property type="entry name" value="Immunoglobulin"/>
    <property type="match status" value="5"/>
</dbReference>
<evidence type="ECO:0000256" key="11">
    <source>
        <dbReference type="ARBA" id="ARBA00023136"/>
    </source>
</evidence>
<dbReference type="Pfam" id="PF13927">
    <property type="entry name" value="Ig_3"/>
    <property type="match status" value="2"/>
</dbReference>
<dbReference type="InterPro" id="IPR013783">
    <property type="entry name" value="Ig-like_fold"/>
</dbReference>
<dbReference type="InterPro" id="IPR003599">
    <property type="entry name" value="Ig_sub"/>
</dbReference>
<dbReference type="PROSITE" id="PS50853">
    <property type="entry name" value="FN3"/>
    <property type="match status" value="3"/>
</dbReference>
<dbReference type="InterPro" id="IPR036179">
    <property type="entry name" value="Ig-like_dom_sf"/>
</dbReference>
<evidence type="ECO:0000256" key="4">
    <source>
        <dbReference type="ARBA" id="ARBA00022553"/>
    </source>
</evidence>
<dbReference type="OrthoDB" id="428111at2759"/>
<dbReference type="FunFam" id="2.60.40.10:FF:000058">
    <property type="entry name" value="roundabout homolog 2 isoform X3"/>
    <property type="match status" value="1"/>
</dbReference>
<keyword evidence="4" id="KW-0597">Phosphoprotein</keyword>
<dbReference type="FunFam" id="2.60.40.10:FF:000053">
    <property type="entry name" value="Roundabout guidance receptor 1"/>
    <property type="match status" value="1"/>
</dbReference>
<dbReference type="PANTHER" id="PTHR12231">
    <property type="entry name" value="CTX-RELATED TYPE I TRANSMEMBRANE PROTEIN"/>
    <property type="match status" value="1"/>
</dbReference>
<dbReference type="Proteomes" id="UP000000539">
    <property type="component" value="Chromosome 24"/>
</dbReference>
<feature type="domain" description="Ig-like" evidence="20">
    <location>
        <begin position="254"/>
        <end position="338"/>
    </location>
</feature>
<feature type="compositionally biased region" description="Pro residues" evidence="17">
    <location>
        <begin position="1326"/>
        <end position="1338"/>
    </location>
</feature>
<keyword evidence="13" id="KW-0675">Receptor</keyword>
<evidence type="ECO:0000259" key="20">
    <source>
        <dbReference type="PROSITE" id="PS50835"/>
    </source>
</evidence>
<comment type="subcellular location">
    <subcellularLocation>
        <location evidence="1">Membrane</location>
        <topology evidence="1">Single-pass type I membrane protein</topology>
    </subcellularLocation>
</comment>
<evidence type="ECO:0000256" key="17">
    <source>
        <dbReference type="SAM" id="MobiDB-lite"/>
    </source>
</evidence>
<organism evidence="22 23">
    <name type="scientific">Gallus gallus</name>
    <name type="common">Chicken</name>
    <dbReference type="NCBI Taxonomy" id="9031"/>
    <lineage>
        <taxon>Eukaryota</taxon>
        <taxon>Metazoa</taxon>
        <taxon>Chordata</taxon>
        <taxon>Craniata</taxon>
        <taxon>Vertebrata</taxon>
        <taxon>Euteleostomi</taxon>
        <taxon>Archelosauria</taxon>
        <taxon>Archosauria</taxon>
        <taxon>Dinosauria</taxon>
        <taxon>Saurischia</taxon>
        <taxon>Theropoda</taxon>
        <taxon>Coelurosauria</taxon>
        <taxon>Aves</taxon>
        <taxon>Neognathae</taxon>
        <taxon>Galloanserae</taxon>
        <taxon>Galliformes</taxon>
        <taxon>Phasianidae</taxon>
        <taxon>Phasianinae</taxon>
        <taxon>Gallus</taxon>
    </lineage>
</organism>
<evidence type="ECO:0000256" key="5">
    <source>
        <dbReference type="ARBA" id="ARBA00022692"/>
    </source>
</evidence>
<keyword evidence="3" id="KW-0145">Chemotaxis</keyword>
<feature type="chain" id="PRO_5036490257" evidence="19">
    <location>
        <begin position="21"/>
        <end position="1338"/>
    </location>
</feature>
<dbReference type="InterPro" id="IPR013106">
    <property type="entry name" value="Ig_V-set"/>
</dbReference>
<reference evidence="22" key="1">
    <citation type="submission" date="2020-11" db="EMBL/GenBank/DDBJ databases">
        <title>Gallus gallus (Chicken) genome, bGalGal1, GRCg7b, maternal haplotype autosomes + Z &amp; W.</title>
        <authorList>
            <person name="Warren W."/>
            <person name="Formenti G."/>
            <person name="Fedrigo O."/>
            <person name="Haase B."/>
            <person name="Mountcastle J."/>
            <person name="Balacco J."/>
            <person name="Tracey A."/>
            <person name="Schneider V."/>
            <person name="Okimoto R."/>
            <person name="Cheng H."/>
            <person name="Hawken R."/>
            <person name="Howe K."/>
            <person name="Jarvis E.D."/>
        </authorList>
    </citation>
    <scope>NUCLEOTIDE SEQUENCE [LARGE SCALE GENOMIC DNA]</scope>
    <source>
        <strain evidence="22">Broiler</strain>
    </source>
</reference>
<dbReference type="SUPFAM" id="SSF49265">
    <property type="entry name" value="Fibronectin type III"/>
    <property type="match status" value="2"/>
</dbReference>
<feature type="compositionally biased region" description="Pro residues" evidence="17">
    <location>
        <begin position="1228"/>
        <end position="1245"/>
    </location>
</feature>
<dbReference type="GO" id="GO:0022603">
    <property type="term" value="P:regulation of anatomical structure morphogenesis"/>
    <property type="evidence" value="ECO:0007669"/>
    <property type="project" value="UniProtKB-ARBA"/>
</dbReference>
<dbReference type="InterPro" id="IPR013098">
    <property type="entry name" value="Ig_I-set"/>
</dbReference>
<evidence type="ECO:0000256" key="10">
    <source>
        <dbReference type="ARBA" id="ARBA00022989"/>
    </source>
</evidence>
<keyword evidence="10 18" id="KW-1133">Transmembrane helix</keyword>
<dbReference type="InterPro" id="IPR007110">
    <property type="entry name" value="Ig-like_dom"/>
</dbReference>
<dbReference type="FunFam" id="2.60.40.10:FF:000026">
    <property type="entry name" value="roundabout homolog 2 isoform X1"/>
    <property type="match status" value="1"/>
</dbReference>
<dbReference type="SMART" id="SM00408">
    <property type="entry name" value="IGc2"/>
    <property type="match status" value="5"/>
</dbReference>
<feature type="domain" description="Ig-like" evidence="20">
    <location>
        <begin position="60"/>
        <end position="156"/>
    </location>
</feature>
<dbReference type="GO" id="GO:0071679">
    <property type="term" value="P:commissural neuron axon guidance"/>
    <property type="evidence" value="ECO:0007669"/>
    <property type="project" value="Ensembl"/>
</dbReference>
<name>A0A8V1A0T6_CHICK</name>
<feature type="transmembrane region" description="Helical" evidence="18">
    <location>
        <begin position="885"/>
        <end position="906"/>
    </location>
</feature>
<dbReference type="Gene3D" id="2.60.40.10">
    <property type="entry name" value="Immunoglobulins"/>
    <property type="match status" value="8"/>
</dbReference>
<evidence type="ECO:0000256" key="1">
    <source>
        <dbReference type="ARBA" id="ARBA00004479"/>
    </source>
</evidence>
<evidence type="ECO:0000256" key="2">
    <source>
        <dbReference type="ARBA" id="ARBA00022473"/>
    </source>
</evidence>
<evidence type="ECO:0000256" key="14">
    <source>
        <dbReference type="ARBA" id="ARBA00023180"/>
    </source>
</evidence>
<dbReference type="GlyGen" id="A0A8V1A0T6">
    <property type="glycosylation" value="3 sites"/>
</dbReference>
<keyword evidence="2" id="KW-0217">Developmental protein</keyword>
<feature type="domain" description="Fibronectin type-III" evidence="21">
    <location>
        <begin position="555"/>
        <end position="649"/>
    </location>
</feature>
<feature type="region of interest" description="Disordered" evidence="17">
    <location>
        <begin position="1170"/>
        <end position="1338"/>
    </location>
</feature>
<accession>A0A8V1A0T6</accession>
<dbReference type="GO" id="GO:0051239">
    <property type="term" value="P:regulation of multicellular organismal process"/>
    <property type="evidence" value="ECO:0007669"/>
    <property type="project" value="UniProtKB-ARBA"/>
</dbReference>
<gene>
    <name evidence="22" type="primary">ROBO3</name>
</gene>
<feature type="compositionally biased region" description="Acidic residues" evidence="17">
    <location>
        <begin position="1060"/>
        <end position="1076"/>
    </location>
</feature>
<dbReference type="CDD" id="cd00063">
    <property type="entry name" value="FN3"/>
    <property type="match status" value="3"/>
</dbReference>
<dbReference type="CDD" id="cd07693">
    <property type="entry name" value="IgC_1_Robo"/>
    <property type="match status" value="1"/>
</dbReference>
<dbReference type="PANTHER" id="PTHR12231:SF236">
    <property type="entry name" value="ROUNDABOUT HOMOLOG 3"/>
    <property type="match status" value="1"/>
</dbReference>
<dbReference type="SMART" id="SM00409">
    <property type="entry name" value="IG"/>
    <property type="match status" value="5"/>
</dbReference>
<dbReference type="GeneTree" id="ENSGT00940000155457"/>
<keyword evidence="7" id="KW-0677">Repeat</keyword>
<protein>
    <submittedName>
        <fullName evidence="22">Roundabout guidance receptor 3</fullName>
    </submittedName>
</protein>
<keyword evidence="12" id="KW-1015">Disulfide bond</keyword>
<reference evidence="22" key="2">
    <citation type="submission" date="2025-08" db="UniProtKB">
        <authorList>
            <consortium name="Ensembl"/>
        </authorList>
    </citation>
    <scope>IDENTIFICATION</scope>
    <source>
        <strain evidence="22">broiler</strain>
    </source>
</reference>
<dbReference type="GO" id="GO:0016199">
    <property type="term" value="P:axon midline choice point recognition"/>
    <property type="evidence" value="ECO:0007669"/>
    <property type="project" value="Ensembl"/>
</dbReference>
<evidence type="ECO:0000256" key="3">
    <source>
        <dbReference type="ARBA" id="ARBA00022500"/>
    </source>
</evidence>
<keyword evidence="8" id="KW-0221">Differentiation</keyword>
<dbReference type="FunFam" id="2.60.40.10:FF:000055">
    <property type="entry name" value="roundabout homolog 1 isoform X2"/>
    <property type="match status" value="1"/>
</dbReference>
<evidence type="ECO:0000256" key="8">
    <source>
        <dbReference type="ARBA" id="ARBA00022782"/>
    </source>
</evidence>
<dbReference type="Pfam" id="PF07679">
    <property type="entry name" value="I-set"/>
    <property type="match status" value="3"/>
</dbReference>
<sequence>MLRYLLKTLLQMNLFADSLAAEMSNSSELLLGINGSEAALDLRNLTAGNGSHPRLEDSAPRIVEHPSDLLVSRGEPATLSCRAEGRPSPTVEWYKDGERVETDHEDPRSHRMLLPSGSLFFLRIVHGRRSKPDEGIYVCVARNYLGEATSRNASLEVAVLRDDFRQSPGDVVVAAGEPAVLECVPPRGHPEPTVTWKKDGTRLSDKDERITIRGGKLMMATTRKSDAGIYVCVATNMVGERDSEPAELVVFERPAFGRRPQNQAVLEDQAAEFPCEALGDPLPTARWRREDGELPAGRWELLADNTLRISRVRAEDEGTYTCMAENSVGRSEASGTLIVRVPPQLITRPRNQTVSPGQTVTFQCETTGNPPPAVFWQKEGSQTLLFPGQSPPPASRISVASSGAMTIATVQPTDAGYYLCQAISVAGSILAKALLEVEAAPAEPRPPLIRWGPANLTVLPVGATVQLPCWAEGEPPPRVGWLKDGRTVPGSEGRASLLENGTLQISSLRVTDSGQYECVATSSMGEMHWSGSLQVQGDGSHLSPPSPEPGILPGPPSTPLVTNVTKSSVTLTWKGSEQSGGTAVTYIVEAFSEAMGGPWQTVAANVEGETHTVQGLVPDTVYLFLVRALNAHGLSDPSGISEPIRTQGETHSRPFSEDTSPTPQMPPELARVAVHLQEPVVLPPGAVRLAWTVEPPSPSVQGYQVLYRRRGGRWEAWDVRAPGERGALLTGLRRGQDYEVKVRPFYLHLHGPDSAVRALRMPEAAPSAPPRAVSVAGNGTSVRISWQPPPPAEQNGVILDYRIWCLGNESRFHINQSVEGTVLATVLRGLVPGVPYRAEVAAATGAGVGARSAPISIPPPVEQDVGRVGWGSMAERMAAVARRPAFIAGVSGALWLILAGFAAWLYSRRRRRKELSHFTASFAFAPTGASMGAVGPARGPHHHPYPCRNAHPWLADAWRGGGLDATERYYNEAGISRYIAQTEPFGPGSTEGPIYSSIEAGGEELRTFHRPCSQHGPETLYGHSAPGHGKNLGKAVQTPVLSWTELLPPPPSASELSQYTEEEEEKEEDEEMNEEEDGICAAAARLCHYSAASQLSSRCDPSILSHCATALICSDTAQHWSVPLCPLLPPLLSYSPMSLHVPSSPGGTRAALHPHRAPPQTLGALTVWRVSDMPSSPPGKTRSETPKSHPKPKGGRYPREQWMGGGCVPRRGRALPAALSPRSVPAADLPPPPLPPPGETPPPSREPSGAERRAAHRPARQGELGSGRGDKAPAVPPTQRRPSPAGDVVPYSKPSFLARGCSTAGSASSCGSSGSRGHGSGRSPRPDPLPPRPPQEER</sequence>
<dbReference type="PROSITE" id="PS50835">
    <property type="entry name" value="IG_LIKE"/>
    <property type="match status" value="5"/>
</dbReference>
<evidence type="ECO:0000256" key="18">
    <source>
        <dbReference type="SAM" id="Phobius"/>
    </source>
</evidence>
<evidence type="ECO:0000313" key="23">
    <source>
        <dbReference type="Proteomes" id="UP000000539"/>
    </source>
</evidence>
<keyword evidence="5 18" id="KW-0812">Transmembrane</keyword>
<feature type="signal peptide" evidence="19">
    <location>
        <begin position="1"/>
        <end position="20"/>
    </location>
</feature>
<dbReference type="InterPro" id="IPR003961">
    <property type="entry name" value="FN3_dom"/>
</dbReference>
<dbReference type="InterPro" id="IPR003598">
    <property type="entry name" value="Ig_sub2"/>
</dbReference>
<reference evidence="22" key="3">
    <citation type="submission" date="2025-09" db="UniProtKB">
        <authorList>
            <consortium name="Ensembl"/>
        </authorList>
    </citation>
    <scope>IDENTIFICATION</scope>
    <source>
        <strain evidence="22">broiler</strain>
    </source>
</reference>
<dbReference type="FunFam" id="2.60.40.10:FF:000008">
    <property type="entry name" value="roundabout homolog 2 isoform X2"/>
    <property type="match status" value="2"/>
</dbReference>
<dbReference type="GO" id="GO:0098609">
    <property type="term" value="P:cell-cell adhesion"/>
    <property type="evidence" value="ECO:0000318"/>
    <property type="project" value="GO_Central"/>
</dbReference>
<dbReference type="SMART" id="SM00060">
    <property type="entry name" value="FN3"/>
    <property type="match status" value="3"/>
</dbReference>
<dbReference type="GO" id="GO:0016020">
    <property type="term" value="C:membrane"/>
    <property type="evidence" value="ECO:0007669"/>
    <property type="project" value="UniProtKB-SubCell"/>
</dbReference>
<feature type="compositionally biased region" description="Low complexity" evidence="17">
    <location>
        <begin position="1298"/>
        <end position="1313"/>
    </location>
</feature>
<dbReference type="GO" id="GO:0030424">
    <property type="term" value="C:axon"/>
    <property type="evidence" value="ECO:0007669"/>
    <property type="project" value="Ensembl"/>
</dbReference>
<comment type="similarity">
    <text evidence="16">Belongs to the immunoglobulin superfamily. ROBO family.</text>
</comment>
<feature type="domain" description="Ig-like" evidence="20">
    <location>
        <begin position="162"/>
        <end position="249"/>
    </location>
</feature>
<dbReference type="FunFam" id="2.60.40.10:FF:000065">
    <property type="entry name" value="roundabout homolog 1 isoform X3"/>
    <property type="match status" value="1"/>
</dbReference>
<dbReference type="InterPro" id="IPR051170">
    <property type="entry name" value="Neural/epithelial_adhesion"/>
</dbReference>
<evidence type="ECO:0000256" key="19">
    <source>
        <dbReference type="SAM" id="SignalP"/>
    </source>
</evidence>
<feature type="region of interest" description="Disordered" evidence="17">
    <location>
        <begin position="635"/>
        <end position="664"/>
    </location>
</feature>
<keyword evidence="15" id="KW-0393">Immunoglobulin domain</keyword>
<keyword evidence="9" id="KW-0524">Neurogenesis</keyword>
<evidence type="ECO:0000256" key="6">
    <source>
        <dbReference type="ARBA" id="ARBA00022729"/>
    </source>
</evidence>
<keyword evidence="6 19" id="KW-0732">Signal</keyword>
<dbReference type="GO" id="GO:0007417">
    <property type="term" value="P:central nervous system development"/>
    <property type="evidence" value="ECO:0007669"/>
    <property type="project" value="UniProtKB-ARBA"/>
</dbReference>
<feature type="domain" description="Fibronectin type-III" evidence="21">
    <location>
        <begin position="766"/>
        <end position="864"/>
    </location>
</feature>
<dbReference type="GO" id="GO:0001764">
    <property type="term" value="P:neuron migration"/>
    <property type="evidence" value="ECO:0007669"/>
    <property type="project" value="Ensembl"/>
</dbReference>
<dbReference type="GO" id="GO:0006935">
    <property type="term" value="P:chemotaxis"/>
    <property type="evidence" value="ECO:0007669"/>
    <property type="project" value="UniProtKB-KW"/>
</dbReference>
<keyword evidence="14" id="KW-0325">Glycoprotein</keyword>
<keyword evidence="11 18" id="KW-0472">Membrane</keyword>
<keyword evidence="23" id="KW-1185">Reference proteome</keyword>
<feature type="domain" description="Ig-like" evidence="20">
    <location>
        <begin position="343"/>
        <end position="436"/>
    </location>
</feature>
<evidence type="ECO:0000259" key="21">
    <source>
        <dbReference type="PROSITE" id="PS50853"/>
    </source>
</evidence>
<dbReference type="InterPro" id="IPR036116">
    <property type="entry name" value="FN3_sf"/>
</dbReference>
<evidence type="ECO:0000256" key="12">
    <source>
        <dbReference type="ARBA" id="ARBA00023157"/>
    </source>
</evidence>
<feature type="domain" description="Ig-like" evidence="20">
    <location>
        <begin position="447"/>
        <end position="534"/>
    </location>
</feature>
<evidence type="ECO:0000313" key="22">
    <source>
        <dbReference type="Ensembl" id="ENSGALP00010036816.1"/>
    </source>
</evidence>